<name>A0A144L034_ENTCL</name>
<proteinExistence type="predicted"/>
<dbReference type="Proteomes" id="UP000076008">
    <property type="component" value="Unassembled WGS sequence"/>
</dbReference>
<dbReference type="AlphaFoldDB" id="A0A144L034"/>
<accession>A0A144L034</accession>
<gene>
    <name evidence="1" type="ORF">SAMEA2273318_02566</name>
</gene>
<dbReference type="RefSeq" id="WP_063144347.1">
    <property type="nucleotide sequence ID" value="NZ_FJXR01000014.1"/>
</dbReference>
<reference evidence="1 2" key="1">
    <citation type="submission" date="2016-03" db="EMBL/GenBank/DDBJ databases">
        <authorList>
            <consortium name="Pathogen Informatics"/>
        </authorList>
    </citation>
    <scope>NUCLEOTIDE SEQUENCE [LARGE SCALE GENOMIC DNA]</scope>
    <source>
        <strain evidence="2">e1252</strain>
    </source>
</reference>
<dbReference type="EMBL" id="FJXR01000014">
    <property type="protein sequence ID" value="CZV46270.1"/>
    <property type="molecule type" value="Genomic_DNA"/>
</dbReference>
<evidence type="ECO:0000313" key="1">
    <source>
        <dbReference type="EMBL" id="CZV46270.1"/>
    </source>
</evidence>
<evidence type="ECO:0000313" key="2">
    <source>
        <dbReference type="Proteomes" id="UP000076008"/>
    </source>
</evidence>
<protein>
    <submittedName>
        <fullName evidence="1">Uncharacterized protein</fullName>
    </submittedName>
</protein>
<organism evidence="1 2">
    <name type="scientific">Enterobacter cloacae</name>
    <dbReference type="NCBI Taxonomy" id="550"/>
    <lineage>
        <taxon>Bacteria</taxon>
        <taxon>Pseudomonadati</taxon>
        <taxon>Pseudomonadota</taxon>
        <taxon>Gammaproteobacteria</taxon>
        <taxon>Enterobacterales</taxon>
        <taxon>Enterobacteriaceae</taxon>
        <taxon>Enterobacter</taxon>
        <taxon>Enterobacter cloacae complex</taxon>
    </lineage>
</organism>
<sequence length="80" mass="9009">MFNPLNKSYTEVINPFSDNNTYDVPTYIKPGTKVTVAIDSREQEISILAAYDYGIEALNEEGREQLNRLIADLKVAITGR</sequence>